<comment type="catalytic activity">
    <reaction evidence="11 13">
        <text>D-sedoheptulose 7-phosphate + D-glyceraldehyde 3-phosphate = aldehydo-D-ribose 5-phosphate + D-xylulose 5-phosphate</text>
        <dbReference type="Rhea" id="RHEA:10508"/>
        <dbReference type="ChEBI" id="CHEBI:57483"/>
        <dbReference type="ChEBI" id="CHEBI:57737"/>
        <dbReference type="ChEBI" id="CHEBI:58273"/>
        <dbReference type="ChEBI" id="CHEBI:59776"/>
        <dbReference type="EC" id="2.2.1.1"/>
    </reaction>
</comment>
<dbReference type="InterPro" id="IPR049557">
    <property type="entry name" value="Transketolase_CS"/>
</dbReference>
<dbReference type="InterPro" id="IPR009014">
    <property type="entry name" value="Transketo_C/PFOR_II"/>
</dbReference>
<dbReference type="InterPro" id="IPR033247">
    <property type="entry name" value="Transketolase_fam"/>
</dbReference>
<dbReference type="InterPro" id="IPR029061">
    <property type="entry name" value="THDP-binding"/>
</dbReference>
<evidence type="ECO:0000256" key="8">
    <source>
        <dbReference type="ARBA" id="ARBA00022837"/>
    </source>
</evidence>
<dbReference type="InterPro" id="IPR005474">
    <property type="entry name" value="Transketolase_N"/>
</dbReference>
<organism evidence="15 16">
    <name type="scientific">Zhongshania marina</name>
    <dbReference type="NCBI Taxonomy" id="2304603"/>
    <lineage>
        <taxon>Bacteria</taxon>
        <taxon>Pseudomonadati</taxon>
        <taxon>Pseudomonadota</taxon>
        <taxon>Gammaproteobacteria</taxon>
        <taxon>Cellvibrionales</taxon>
        <taxon>Spongiibacteraceae</taxon>
        <taxon>Zhongshania</taxon>
    </lineage>
</organism>
<name>A0ABX9VXT0_9GAMM</name>
<keyword evidence="7 13" id="KW-0479">Metal-binding</keyword>
<dbReference type="EMBL" id="RHGB01000033">
    <property type="protein sequence ID" value="RNL57893.1"/>
    <property type="molecule type" value="Genomic_DNA"/>
</dbReference>
<dbReference type="SUPFAM" id="SSF52922">
    <property type="entry name" value="TK C-terminal domain-like"/>
    <property type="match status" value="1"/>
</dbReference>
<comment type="subunit">
    <text evidence="4 13">Homodimer.</text>
</comment>
<dbReference type="CDD" id="cd07033">
    <property type="entry name" value="TPP_PYR_DXS_TK_like"/>
    <property type="match status" value="1"/>
</dbReference>
<sequence>MPSRSDLANAIRALSMDAVQKANSGHPGAPMGMADIAEVLWRDYLQHNPNNPSWVNRDRFVLSNGHGSMLIYSLLHLTGYDLAIEDLQQFRQLHSRTPGHPEYGYTPGVETTTGPLGQGIANAVGMAVAEKVLAAQFNRDGFDIVDHYTYTFLGDGCMMEGISHEVCSLAGTLGLGKLVAFYDDNGISIDGEVEGWFTDDTPARFESYGWHVIPAVDGHNSAEVARAIEAARAEKDKPTLICCKTIIGKGSPNKQGKEESHGAALGEAEIALTREALGWPHAPFEIPEEIYADWNAQDKGKALEAAWDETFEAYATKYPELAAEFGRRAAGDLPADFAAKANAYIAQCQAESKDLATRKASQLCLDAYGAMLPELLGGSADLAGSNLTIWSGAKAIDAKDASGNYLHYGVREFGMSAMMNGIALHGGFINYGSTFLVFMEYARNAVRMAAIMGQRVIHIYTHDSIGLGEDGPTHQPIEQIASLRGTPNMSLWRPCDMTESAVAWKAALERADGPTALIFTRQALPHQQRDAEQLANVARGAYVLSDCDGEPEAIIIATGSEVKLAMAAQEVLSAKGKKVRVVSMPSTDVFDSQDGDYRESVLPSSVPTRVAVEAAHRDYWYKYVGLDGRIVGMDSFGESAPADALFEYFGITTDAVVEAVEDCLD</sequence>
<evidence type="ECO:0000256" key="4">
    <source>
        <dbReference type="ARBA" id="ARBA00011738"/>
    </source>
</evidence>
<dbReference type="InterPro" id="IPR005478">
    <property type="entry name" value="Transketolase_bac-like"/>
</dbReference>
<dbReference type="SUPFAM" id="SSF52518">
    <property type="entry name" value="Thiamin diphosphate-binding fold (THDP-binding)"/>
    <property type="match status" value="2"/>
</dbReference>
<evidence type="ECO:0000256" key="6">
    <source>
        <dbReference type="ARBA" id="ARBA00022679"/>
    </source>
</evidence>
<keyword evidence="6 13" id="KW-0808">Transferase</keyword>
<dbReference type="SMART" id="SM00861">
    <property type="entry name" value="Transket_pyr"/>
    <property type="match status" value="1"/>
</dbReference>
<dbReference type="NCBIfam" id="TIGR00232">
    <property type="entry name" value="tktlase_bact"/>
    <property type="match status" value="1"/>
</dbReference>
<evidence type="ECO:0000313" key="16">
    <source>
        <dbReference type="Proteomes" id="UP000274695"/>
    </source>
</evidence>
<proteinExistence type="inferred from homology"/>
<evidence type="ECO:0000256" key="3">
    <source>
        <dbReference type="ARBA" id="ARBA00007131"/>
    </source>
</evidence>
<dbReference type="CDD" id="cd02012">
    <property type="entry name" value="TPP_TK"/>
    <property type="match status" value="1"/>
</dbReference>
<dbReference type="RefSeq" id="WP_123183722.1">
    <property type="nucleotide sequence ID" value="NZ_RHGB01000033.1"/>
</dbReference>
<keyword evidence="16" id="KW-1185">Reference proteome</keyword>
<dbReference type="Gene3D" id="3.40.50.920">
    <property type="match status" value="1"/>
</dbReference>
<dbReference type="PROSITE" id="PS00801">
    <property type="entry name" value="TRANSKETOLASE_1"/>
    <property type="match status" value="1"/>
</dbReference>
<evidence type="ECO:0000259" key="14">
    <source>
        <dbReference type="SMART" id="SM00861"/>
    </source>
</evidence>
<dbReference type="PANTHER" id="PTHR43522:SF2">
    <property type="entry name" value="TRANSKETOLASE 1-RELATED"/>
    <property type="match status" value="1"/>
</dbReference>
<evidence type="ECO:0000256" key="1">
    <source>
        <dbReference type="ARBA" id="ARBA00001913"/>
    </source>
</evidence>
<dbReference type="Pfam" id="PF02779">
    <property type="entry name" value="Transket_pyr"/>
    <property type="match status" value="1"/>
</dbReference>
<keyword evidence="10 13" id="KW-0786">Thiamine pyrophosphate</keyword>
<comment type="cofactor">
    <cofactor evidence="13">
        <name>Mg(2+)</name>
        <dbReference type="ChEBI" id="CHEBI:18420"/>
    </cofactor>
    <cofactor evidence="13">
        <name>Ca(2+)</name>
        <dbReference type="ChEBI" id="CHEBI:29108"/>
    </cofactor>
    <cofactor evidence="13">
        <name>Mn(2+)</name>
        <dbReference type="ChEBI" id="CHEBI:29035"/>
    </cofactor>
    <cofactor evidence="13">
        <name>Co(2+)</name>
        <dbReference type="ChEBI" id="CHEBI:48828"/>
    </cofactor>
    <text evidence="13">Binds 1 Mg(2+) ion per subunit. Can also utilize other divalent metal cations, such as Ca(2+), Mn(2+) and Co(2+).</text>
</comment>
<evidence type="ECO:0000256" key="9">
    <source>
        <dbReference type="ARBA" id="ARBA00022842"/>
    </source>
</evidence>
<dbReference type="Proteomes" id="UP000274695">
    <property type="component" value="Unassembled WGS sequence"/>
</dbReference>
<evidence type="ECO:0000256" key="2">
    <source>
        <dbReference type="ARBA" id="ARBA00001941"/>
    </source>
</evidence>
<dbReference type="Pfam" id="PF00456">
    <property type="entry name" value="Transketolase_N"/>
    <property type="match status" value="1"/>
</dbReference>
<comment type="cofactor">
    <cofactor evidence="1">
        <name>Ca(2+)</name>
        <dbReference type="ChEBI" id="CHEBI:29108"/>
    </cofactor>
</comment>
<evidence type="ECO:0000256" key="13">
    <source>
        <dbReference type="RuleBase" id="RU004996"/>
    </source>
</evidence>
<feature type="domain" description="Transketolase-like pyrimidine-binding" evidence="14">
    <location>
        <begin position="355"/>
        <end position="526"/>
    </location>
</feature>
<evidence type="ECO:0000256" key="11">
    <source>
        <dbReference type="ARBA" id="ARBA00049473"/>
    </source>
</evidence>
<comment type="cofactor">
    <cofactor evidence="2">
        <name>Co(2+)</name>
        <dbReference type="ChEBI" id="CHEBI:48828"/>
    </cofactor>
</comment>
<comment type="caution">
    <text evidence="15">The sequence shown here is derived from an EMBL/GenBank/DDBJ whole genome shotgun (WGS) entry which is preliminary data.</text>
</comment>
<dbReference type="PROSITE" id="PS00802">
    <property type="entry name" value="TRANSKETOLASE_2"/>
    <property type="match status" value="1"/>
</dbReference>
<dbReference type="InterPro" id="IPR005475">
    <property type="entry name" value="Transketolase-like_Pyr-bd"/>
</dbReference>
<comment type="similarity">
    <text evidence="3 13">Belongs to the transketolase family.</text>
</comment>
<comment type="function">
    <text evidence="13">Catalyzes the transfer of a two-carbon ketol group from a ketose donor to an aldose acceptor, via a covalent intermediate with the cofactor thiamine pyrophosphate.</text>
</comment>
<keyword evidence="9 13" id="KW-0460">Magnesium</keyword>
<dbReference type="InterPro" id="IPR055152">
    <property type="entry name" value="Transketolase-like_C_2"/>
</dbReference>
<dbReference type="PANTHER" id="PTHR43522">
    <property type="entry name" value="TRANSKETOLASE"/>
    <property type="match status" value="1"/>
</dbReference>
<evidence type="ECO:0000256" key="12">
    <source>
        <dbReference type="NCBIfam" id="TIGR00232"/>
    </source>
</evidence>
<protein>
    <recommendedName>
        <fullName evidence="5 12">Transketolase</fullName>
        <ecNumber evidence="5 12">2.2.1.1</ecNumber>
    </recommendedName>
</protein>
<dbReference type="EC" id="2.2.1.1" evidence="5 12"/>
<dbReference type="GO" id="GO:0004802">
    <property type="term" value="F:transketolase activity"/>
    <property type="evidence" value="ECO:0007669"/>
    <property type="project" value="UniProtKB-EC"/>
</dbReference>
<comment type="cofactor">
    <cofactor evidence="13">
        <name>thiamine diphosphate</name>
        <dbReference type="ChEBI" id="CHEBI:58937"/>
    </cofactor>
    <text evidence="13">Binds 1 thiamine pyrophosphate per subunit.</text>
</comment>
<reference evidence="15 16" key="1">
    <citation type="submission" date="2018-10" db="EMBL/GenBank/DDBJ databases">
        <title>Draft genome sequence of Zhongshania sp. DSW25-10.</title>
        <authorList>
            <person name="Oh J."/>
        </authorList>
    </citation>
    <scope>NUCLEOTIDE SEQUENCE [LARGE SCALE GENOMIC DNA]</scope>
    <source>
        <strain evidence="15 16">DSW25-10</strain>
    </source>
</reference>
<gene>
    <name evidence="15" type="primary">tkt</name>
    <name evidence="15" type="ORF">D0911_18550</name>
</gene>
<evidence type="ECO:0000256" key="5">
    <source>
        <dbReference type="ARBA" id="ARBA00013152"/>
    </source>
</evidence>
<evidence type="ECO:0000256" key="10">
    <source>
        <dbReference type="ARBA" id="ARBA00023052"/>
    </source>
</evidence>
<evidence type="ECO:0000313" key="15">
    <source>
        <dbReference type="EMBL" id="RNL57893.1"/>
    </source>
</evidence>
<dbReference type="Pfam" id="PF22613">
    <property type="entry name" value="Transketolase_C_1"/>
    <property type="match status" value="1"/>
</dbReference>
<keyword evidence="8 13" id="KW-0106">Calcium</keyword>
<dbReference type="Gene3D" id="3.40.50.970">
    <property type="match status" value="2"/>
</dbReference>
<dbReference type="InterPro" id="IPR020826">
    <property type="entry name" value="Transketolase_BS"/>
</dbReference>
<evidence type="ECO:0000256" key="7">
    <source>
        <dbReference type="ARBA" id="ARBA00022723"/>
    </source>
</evidence>
<accession>A0ABX9VXT0</accession>